<reference evidence="3" key="1">
    <citation type="submission" date="2025-08" db="UniProtKB">
        <authorList>
            <consortium name="RefSeq"/>
        </authorList>
    </citation>
    <scope>IDENTIFICATION</scope>
</reference>
<organism evidence="2 3">
    <name type="scientific">Diaphorina citri</name>
    <name type="common">Asian citrus psyllid</name>
    <dbReference type="NCBI Taxonomy" id="121845"/>
    <lineage>
        <taxon>Eukaryota</taxon>
        <taxon>Metazoa</taxon>
        <taxon>Ecdysozoa</taxon>
        <taxon>Arthropoda</taxon>
        <taxon>Hexapoda</taxon>
        <taxon>Insecta</taxon>
        <taxon>Pterygota</taxon>
        <taxon>Neoptera</taxon>
        <taxon>Paraneoptera</taxon>
        <taxon>Hemiptera</taxon>
        <taxon>Sternorrhyncha</taxon>
        <taxon>Psylloidea</taxon>
        <taxon>Psyllidae</taxon>
        <taxon>Diaphorininae</taxon>
        <taxon>Diaphorina</taxon>
    </lineage>
</organism>
<dbReference type="SUPFAM" id="SSF52087">
    <property type="entry name" value="CRAL/TRIO domain"/>
    <property type="match status" value="1"/>
</dbReference>
<dbReference type="Gene3D" id="3.40.525.10">
    <property type="entry name" value="CRAL-TRIO lipid binding domain"/>
    <property type="match status" value="1"/>
</dbReference>
<evidence type="ECO:0000313" key="3">
    <source>
        <dbReference type="RefSeq" id="XP_017300236.1"/>
    </source>
</evidence>
<dbReference type="GeneID" id="103510548"/>
<dbReference type="InterPro" id="IPR011074">
    <property type="entry name" value="CRAL/TRIO_N_dom"/>
</dbReference>
<dbReference type="PRINTS" id="PR00180">
    <property type="entry name" value="CRETINALDHBP"/>
</dbReference>
<dbReference type="PaxDb" id="121845-A0A1S4EDC9"/>
<dbReference type="Proteomes" id="UP000079169">
    <property type="component" value="Unplaced"/>
</dbReference>
<proteinExistence type="predicted"/>
<dbReference type="OMA" id="FERICDI"/>
<dbReference type="Gene3D" id="1.10.8.20">
    <property type="entry name" value="N-terminal domain of phosphatidylinositol transfer protein sec14p"/>
    <property type="match status" value="1"/>
</dbReference>
<gene>
    <name evidence="3" type="primary">LOC103510548</name>
</gene>
<dbReference type="KEGG" id="dci:103510548"/>
<dbReference type="GO" id="GO:1902936">
    <property type="term" value="F:phosphatidylinositol bisphosphate binding"/>
    <property type="evidence" value="ECO:0007669"/>
    <property type="project" value="TreeGrafter"/>
</dbReference>
<feature type="domain" description="CRAL-TRIO" evidence="1">
    <location>
        <begin position="92"/>
        <end position="253"/>
    </location>
</feature>
<dbReference type="STRING" id="121845.A0A1S4EDC9"/>
<sequence length="287" mass="33415">MGAPAQDGDIDKSVIRSSKYSNKELKDMCESLRTLVQGEPALRCSTTDDFLIRFIKASEYDVTQSFTLIKDYFRAKIENPDAYVVKSPKSKLSSLVRMDLGFPLLGRDYEGRRVVWVRLGDLDPNKESFERICDIIMIVLEFLSLEEDVQDLGASVILDATNFTLKIMKWCTPYKMKTIMRFLQDCIPMRFVAFHVVNAPFIFNAFFTAMKPFMREGFKSKLKWHKGDLESLYQHMDRKILPPHLGGDLNFKDMEQWYLPILEKEEIFEEFRQMGYINASQSPEDKC</sequence>
<evidence type="ECO:0000259" key="1">
    <source>
        <dbReference type="PROSITE" id="PS50191"/>
    </source>
</evidence>
<dbReference type="PROSITE" id="PS50191">
    <property type="entry name" value="CRAL_TRIO"/>
    <property type="match status" value="1"/>
</dbReference>
<dbReference type="CDD" id="cd00170">
    <property type="entry name" value="SEC14"/>
    <property type="match status" value="1"/>
</dbReference>
<dbReference type="Pfam" id="PF00650">
    <property type="entry name" value="CRAL_TRIO"/>
    <property type="match status" value="1"/>
</dbReference>
<dbReference type="SUPFAM" id="SSF46938">
    <property type="entry name" value="CRAL/TRIO N-terminal domain"/>
    <property type="match status" value="1"/>
</dbReference>
<protein>
    <submittedName>
        <fullName evidence="3">Clavesin-1-like</fullName>
    </submittedName>
</protein>
<dbReference type="PANTHER" id="PTHR10174">
    <property type="entry name" value="ALPHA-TOCOPHEROL TRANSFER PROTEIN-RELATED"/>
    <property type="match status" value="1"/>
</dbReference>
<name>A0A1S4EDC9_DIACI</name>
<dbReference type="GO" id="GO:0016020">
    <property type="term" value="C:membrane"/>
    <property type="evidence" value="ECO:0007669"/>
    <property type="project" value="TreeGrafter"/>
</dbReference>
<dbReference type="AlphaFoldDB" id="A0A1S4EDC9"/>
<dbReference type="SMART" id="SM01100">
    <property type="entry name" value="CRAL_TRIO_N"/>
    <property type="match status" value="1"/>
</dbReference>
<evidence type="ECO:0000313" key="2">
    <source>
        <dbReference type="Proteomes" id="UP000079169"/>
    </source>
</evidence>
<dbReference type="SMART" id="SM00516">
    <property type="entry name" value="SEC14"/>
    <property type="match status" value="1"/>
</dbReference>
<dbReference type="PANTHER" id="PTHR10174:SF226">
    <property type="entry name" value="CLAVESIN-1-LIKE PROTEIN"/>
    <property type="match status" value="1"/>
</dbReference>
<dbReference type="InterPro" id="IPR001251">
    <property type="entry name" value="CRAL-TRIO_dom"/>
</dbReference>
<keyword evidence="2" id="KW-1185">Reference proteome</keyword>
<accession>A0A1S4EDC9</accession>
<dbReference type="InterPro" id="IPR036865">
    <property type="entry name" value="CRAL-TRIO_dom_sf"/>
</dbReference>
<dbReference type="RefSeq" id="XP_017300236.1">
    <property type="nucleotide sequence ID" value="XM_017444747.2"/>
</dbReference>
<dbReference type="InterPro" id="IPR036273">
    <property type="entry name" value="CRAL/TRIO_N_dom_sf"/>
</dbReference>